<accession>A0ABU8VCF3</accession>
<dbReference type="PANTHER" id="PTHR43408">
    <property type="entry name" value="FMN REDUCTASE (NADPH)"/>
    <property type="match status" value="1"/>
</dbReference>
<evidence type="ECO:0000313" key="6">
    <source>
        <dbReference type="EMBL" id="MEJ8810857.1"/>
    </source>
</evidence>
<dbReference type="InterPro" id="IPR029039">
    <property type="entry name" value="Flavoprotein-like_sf"/>
</dbReference>
<keyword evidence="2" id="KW-0285">Flavoprotein</keyword>
<keyword evidence="7" id="KW-1185">Reference proteome</keyword>
<organism evidence="6 7">
    <name type="scientific">Variovorax ureilyticus</name>
    <dbReference type="NCBI Taxonomy" id="1836198"/>
    <lineage>
        <taxon>Bacteria</taxon>
        <taxon>Pseudomonadati</taxon>
        <taxon>Pseudomonadota</taxon>
        <taxon>Betaproteobacteria</taxon>
        <taxon>Burkholderiales</taxon>
        <taxon>Comamonadaceae</taxon>
        <taxon>Variovorax</taxon>
    </lineage>
</organism>
<evidence type="ECO:0000313" key="7">
    <source>
        <dbReference type="Proteomes" id="UP001365846"/>
    </source>
</evidence>
<dbReference type="EMBL" id="JBBKZU010000002">
    <property type="protein sequence ID" value="MEJ8810857.1"/>
    <property type="molecule type" value="Genomic_DNA"/>
</dbReference>
<dbReference type="InterPro" id="IPR051814">
    <property type="entry name" value="NAD(P)H-dep_FMN_reductase"/>
</dbReference>
<dbReference type="PANTHER" id="PTHR43408:SF2">
    <property type="entry name" value="FMN REDUCTASE (NADPH)"/>
    <property type="match status" value="1"/>
</dbReference>
<dbReference type="Gene3D" id="3.40.50.360">
    <property type="match status" value="1"/>
</dbReference>
<dbReference type="Proteomes" id="UP001365846">
    <property type="component" value="Unassembled WGS sequence"/>
</dbReference>
<gene>
    <name evidence="6" type="ORF">WKW77_07235</name>
</gene>
<comment type="similarity">
    <text evidence="1">Belongs to the SsuE family.</text>
</comment>
<dbReference type="RefSeq" id="WP_340356165.1">
    <property type="nucleotide sequence ID" value="NZ_JBBKZU010000002.1"/>
</dbReference>
<sequence length="196" mass="21265">MEFDRSANAPFAQRALRIVGFSGNLTRPSRTRTLVQAVLDTASARGLGQTTTFDLIDAGPSFGQTTERAKAHPEVEAVLGAIQNADALVVGTAVYKGAYTGLFKHLFDLFDMTALTRKPVIVTATGAAPHHASVIDYHLRPLFLFFDCCVGTRGLYALQPDFESPDRLLPAFQSRIDRTVDELAQLLQPARIAASC</sequence>
<evidence type="ECO:0000259" key="5">
    <source>
        <dbReference type="Pfam" id="PF03358"/>
    </source>
</evidence>
<reference evidence="6 7" key="1">
    <citation type="submission" date="2024-03" db="EMBL/GenBank/DDBJ databases">
        <title>Novel species of the genus Variovorax.</title>
        <authorList>
            <person name="Liu Q."/>
            <person name="Xin Y.-H."/>
        </authorList>
    </citation>
    <scope>NUCLEOTIDE SEQUENCE [LARGE SCALE GENOMIC DNA]</scope>
    <source>
        <strain evidence="6 7">KACC 18899</strain>
    </source>
</reference>
<evidence type="ECO:0000256" key="2">
    <source>
        <dbReference type="ARBA" id="ARBA00022630"/>
    </source>
</evidence>
<evidence type="ECO:0000256" key="4">
    <source>
        <dbReference type="ARBA" id="ARBA00023002"/>
    </source>
</evidence>
<dbReference type="InterPro" id="IPR005025">
    <property type="entry name" value="FMN_Rdtase-like_dom"/>
</dbReference>
<proteinExistence type="inferred from homology"/>
<comment type="caution">
    <text evidence="6">The sequence shown here is derived from an EMBL/GenBank/DDBJ whole genome shotgun (WGS) entry which is preliminary data.</text>
</comment>
<dbReference type="Pfam" id="PF03358">
    <property type="entry name" value="FMN_red"/>
    <property type="match status" value="1"/>
</dbReference>
<dbReference type="SUPFAM" id="SSF52218">
    <property type="entry name" value="Flavoproteins"/>
    <property type="match status" value="1"/>
</dbReference>
<feature type="domain" description="NADPH-dependent FMN reductase-like" evidence="5">
    <location>
        <begin position="17"/>
        <end position="158"/>
    </location>
</feature>
<evidence type="ECO:0000256" key="1">
    <source>
        <dbReference type="ARBA" id="ARBA00005990"/>
    </source>
</evidence>
<keyword evidence="3" id="KW-0288">FMN</keyword>
<keyword evidence="4" id="KW-0560">Oxidoreductase</keyword>
<name>A0ABU8VCF3_9BURK</name>
<protein>
    <submittedName>
        <fullName evidence="6">NAD(P)H-dependent oxidoreductase</fullName>
    </submittedName>
</protein>
<evidence type="ECO:0000256" key="3">
    <source>
        <dbReference type="ARBA" id="ARBA00022643"/>
    </source>
</evidence>